<protein>
    <submittedName>
        <fullName evidence="5">Site-specific integrase</fullName>
    </submittedName>
</protein>
<dbReference type="GO" id="GO:0015074">
    <property type="term" value="P:DNA integration"/>
    <property type="evidence" value="ECO:0007669"/>
    <property type="project" value="InterPro"/>
</dbReference>
<dbReference type="AlphaFoldDB" id="A0A4S5BB74"/>
<dbReference type="InterPro" id="IPR010998">
    <property type="entry name" value="Integrase_recombinase_N"/>
</dbReference>
<evidence type="ECO:0000256" key="1">
    <source>
        <dbReference type="ARBA" id="ARBA00008857"/>
    </source>
</evidence>
<dbReference type="Proteomes" id="UP000306697">
    <property type="component" value="Unassembled WGS sequence"/>
</dbReference>
<dbReference type="RefSeq" id="WP_136500615.1">
    <property type="nucleotide sequence ID" value="NZ_SSWL01000009.1"/>
</dbReference>
<dbReference type="PANTHER" id="PTHR30349:SF64">
    <property type="entry name" value="PROPHAGE INTEGRASE INTD-RELATED"/>
    <property type="match status" value="1"/>
</dbReference>
<organism evidence="5 6">
    <name type="scientific">Bifidobacterium longum subsp. infantis</name>
    <dbReference type="NCBI Taxonomy" id="1682"/>
    <lineage>
        <taxon>Bacteria</taxon>
        <taxon>Bacillati</taxon>
        <taxon>Actinomycetota</taxon>
        <taxon>Actinomycetes</taxon>
        <taxon>Bifidobacteriales</taxon>
        <taxon>Bifidobacteriaceae</taxon>
        <taxon>Bifidobacterium</taxon>
    </lineage>
</organism>
<dbReference type="InterPro" id="IPR002104">
    <property type="entry name" value="Integrase_catalytic"/>
</dbReference>
<comment type="caution">
    <text evidence="5">The sequence shown here is derived from an EMBL/GenBank/DDBJ whole genome shotgun (WGS) entry which is preliminary data.</text>
</comment>
<reference evidence="5 6" key="1">
    <citation type="submission" date="2019-04" db="EMBL/GenBank/DDBJ databases">
        <title>Genome Announcement To Ensure Probiotic Safety of Bifidobacterium longum subsp infantis UBBI-01.</title>
        <authorList>
            <person name="Sulthana A."/>
            <person name="Lakshmi S.G."/>
            <person name="Madempudi R.S."/>
        </authorList>
    </citation>
    <scope>NUCLEOTIDE SEQUENCE [LARGE SCALE GENOMIC DNA]</scope>
    <source>
        <strain evidence="5 6">UBBI-01</strain>
    </source>
</reference>
<dbReference type="CDD" id="cd01189">
    <property type="entry name" value="INT_ICEBs1_C_like"/>
    <property type="match status" value="1"/>
</dbReference>
<dbReference type="InterPro" id="IPR011010">
    <property type="entry name" value="DNA_brk_join_enz"/>
</dbReference>
<sequence length="377" mass="42616">MANVTRYKTSKGETRYRVRYRKPDGTQTDKRGFHRKIDAENWAAEHVTIAKATNSYIDPQGGRVKVEALWPAWIAAKRTRCKKSYTNTLEQEWRVRVEPKWGSRELSSISNSEVQEWVAAMSAAGLSASVILRAEALLSGLCRQAVKDRLIGADPCDDLELPKKKRKEHRYLSMTGLIRLAEASGWRRPIVLVLGLTGMRWGELVGLRVKDVNLERRRLWIRRNVVEVDGELVVNTPKSDKWRQVVYPAILDDDVRSLVEGRKPDDILFEQPGSGFLRRTHGPKSSSSWFYWAKKHADIDNELTVHDLRHTAASLMVRAGANVKAVQRQLGHTSAAMTLDVYADLFDDDLDAVGEAVNAMLLENVGKMWAKETAEAA</sequence>
<dbReference type="GO" id="GO:0006310">
    <property type="term" value="P:DNA recombination"/>
    <property type="evidence" value="ECO:0007669"/>
    <property type="project" value="UniProtKB-KW"/>
</dbReference>
<dbReference type="Gene3D" id="1.10.150.130">
    <property type="match status" value="1"/>
</dbReference>
<keyword evidence="2" id="KW-0238">DNA-binding</keyword>
<evidence type="ECO:0000313" key="6">
    <source>
        <dbReference type="Proteomes" id="UP000306697"/>
    </source>
</evidence>
<evidence type="ECO:0000256" key="2">
    <source>
        <dbReference type="ARBA" id="ARBA00023125"/>
    </source>
</evidence>
<dbReference type="PANTHER" id="PTHR30349">
    <property type="entry name" value="PHAGE INTEGRASE-RELATED"/>
    <property type="match status" value="1"/>
</dbReference>
<dbReference type="Pfam" id="PF00589">
    <property type="entry name" value="Phage_integrase"/>
    <property type="match status" value="1"/>
</dbReference>
<accession>A0A4S5BB74</accession>
<evidence type="ECO:0000256" key="3">
    <source>
        <dbReference type="ARBA" id="ARBA00023172"/>
    </source>
</evidence>
<name>A0A4S5BB74_BIFLI</name>
<dbReference type="SUPFAM" id="SSF56349">
    <property type="entry name" value="DNA breaking-rejoining enzymes"/>
    <property type="match status" value="1"/>
</dbReference>
<dbReference type="EMBL" id="SSWL01000009">
    <property type="protein sequence ID" value="THJ29290.1"/>
    <property type="molecule type" value="Genomic_DNA"/>
</dbReference>
<evidence type="ECO:0000313" key="5">
    <source>
        <dbReference type="EMBL" id="THJ29290.1"/>
    </source>
</evidence>
<dbReference type="GO" id="GO:0003677">
    <property type="term" value="F:DNA binding"/>
    <property type="evidence" value="ECO:0007669"/>
    <property type="project" value="UniProtKB-KW"/>
</dbReference>
<gene>
    <name evidence="5" type="ORF">E6L38_06690</name>
</gene>
<dbReference type="Gene3D" id="1.10.443.10">
    <property type="entry name" value="Intergrase catalytic core"/>
    <property type="match status" value="1"/>
</dbReference>
<dbReference type="InterPro" id="IPR050090">
    <property type="entry name" value="Tyrosine_recombinase_XerCD"/>
</dbReference>
<comment type="similarity">
    <text evidence="1">Belongs to the 'phage' integrase family.</text>
</comment>
<dbReference type="InterPro" id="IPR013762">
    <property type="entry name" value="Integrase-like_cat_sf"/>
</dbReference>
<evidence type="ECO:0000259" key="4">
    <source>
        <dbReference type="PROSITE" id="PS51898"/>
    </source>
</evidence>
<keyword evidence="3" id="KW-0233">DNA recombination</keyword>
<proteinExistence type="inferred from homology"/>
<feature type="domain" description="Tyr recombinase" evidence="4">
    <location>
        <begin position="167"/>
        <end position="355"/>
    </location>
</feature>
<dbReference type="PROSITE" id="PS51898">
    <property type="entry name" value="TYR_RECOMBINASE"/>
    <property type="match status" value="1"/>
</dbReference>